<feature type="domain" description="Flagellin N-terminal" evidence="5">
    <location>
        <begin position="6"/>
        <end position="143"/>
    </location>
</feature>
<dbReference type="InterPro" id="IPR001492">
    <property type="entry name" value="Flagellin"/>
</dbReference>
<dbReference type="Gene3D" id="3.30.70.2120">
    <property type="match status" value="1"/>
</dbReference>
<dbReference type="GO" id="GO:0005198">
    <property type="term" value="F:structural molecule activity"/>
    <property type="evidence" value="ECO:0007669"/>
    <property type="project" value="UniProtKB-UniRule"/>
</dbReference>
<evidence type="ECO:0000256" key="4">
    <source>
        <dbReference type="RuleBase" id="RU362073"/>
    </source>
</evidence>
<evidence type="ECO:0000256" key="3">
    <source>
        <dbReference type="ARBA" id="ARBA00023143"/>
    </source>
</evidence>
<dbReference type="InterPro" id="IPR046358">
    <property type="entry name" value="Flagellin_C"/>
</dbReference>
<evidence type="ECO:0000256" key="1">
    <source>
        <dbReference type="ARBA" id="ARBA00005709"/>
    </source>
</evidence>
<dbReference type="AlphaFoldDB" id="A0A7K3WCV3"/>
<keyword evidence="4" id="KW-0964">Secreted</keyword>
<feature type="domain" description="Flagellin C-terminal" evidence="6">
    <location>
        <begin position="312"/>
        <end position="397"/>
    </location>
</feature>
<dbReference type="PRINTS" id="PR00207">
    <property type="entry name" value="FLAGELLIN"/>
</dbReference>
<dbReference type="SUPFAM" id="SSF64518">
    <property type="entry name" value="Phase 1 flagellin"/>
    <property type="match status" value="1"/>
</dbReference>
<protein>
    <recommendedName>
        <fullName evidence="2 4">Flagellin</fullName>
    </recommendedName>
</protein>
<evidence type="ECO:0000259" key="5">
    <source>
        <dbReference type="Pfam" id="PF00669"/>
    </source>
</evidence>
<sequence>MPMSIVSNVAALGAQRSLARAGDSMTRSLERLSSGQRINRAADDAAGLAIAEGLRSQVNGMARAIRNTQDGISIVRIADGALDVTTTILQRMRALTVQAANDGGLSAGARAAVQSEVTQLQQELSRVAAATTYNGTPLLDGSFDTVLQVGADVGETIPIRIGRPGSGMGADGLGVRAVSVTRAPVDLAATVFPAVSAAQGVPASGRLVLAGDHVTPGVYEASFAALGGTLTYDGKTFDLGSVDYTGAVTSTDFLTRLTAAAMPVFQTGHTPFTGSAGGLTFTGAVPGPASTAADAVRLTPTYSGHTGASGGIAVIDRAIAHVTSTRAELGALENRLEHTISRLGVAMENTAASESRIRDADMAWETTVLARNQVLTQAATAMLAQANRSAQNLLTLLG</sequence>
<dbReference type="Gene3D" id="6.10.10.10">
    <property type="entry name" value="Flagellar export chaperone, C-terminal domain"/>
    <property type="match status" value="1"/>
</dbReference>
<dbReference type="Gene3D" id="1.20.1330.10">
    <property type="entry name" value="f41 fragment of flagellin, N-terminal domain"/>
    <property type="match status" value="1"/>
</dbReference>
<evidence type="ECO:0000259" key="6">
    <source>
        <dbReference type="Pfam" id="PF00700"/>
    </source>
</evidence>
<dbReference type="EMBL" id="JAAGWK010000010">
    <property type="protein sequence ID" value="NEL54156.1"/>
    <property type="molecule type" value="Genomic_DNA"/>
</dbReference>
<dbReference type="Pfam" id="PF00669">
    <property type="entry name" value="Flagellin_N"/>
    <property type="match status" value="1"/>
</dbReference>
<evidence type="ECO:0000256" key="2">
    <source>
        <dbReference type="ARBA" id="ARBA00020110"/>
    </source>
</evidence>
<keyword evidence="8" id="KW-1185">Reference proteome</keyword>
<comment type="similarity">
    <text evidence="1 4">Belongs to the bacterial flagellin family.</text>
</comment>
<keyword evidence="7" id="KW-0966">Cell projection</keyword>
<dbReference type="PANTHER" id="PTHR42792:SF2">
    <property type="entry name" value="FLAGELLIN"/>
    <property type="match status" value="1"/>
</dbReference>
<keyword evidence="3 4" id="KW-0975">Bacterial flagellum</keyword>
<dbReference type="Proteomes" id="UP000470470">
    <property type="component" value="Unassembled WGS sequence"/>
</dbReference>
<evidence type="ECO:0000313" key="7">
    <source>
        <dbReference type="EMBL" id="NEL54156.1"/>
    </source>
</evidence>
<dbReference type="GO" id="GO:0009288">
    <property type="term" value="C:bacterial-type flagellum"/>
    <property type="evidence" value="ECO:0007669"/>
    <property type="project" value="UniProtKB-SubCell"/>
</dbReference>
<dbReference type="InterPro" id="IPR042187">
    <property type="entry name" value="Flagellin_C_sub2"/>
</dbReference>
<reference evidence="7 8" key="1">
    <citation type="submission" date="2020-02" db="EMBL/GenBank/DDBJ databases">
        <title>The whole genome sequence of CPCC 205119.</title>
        <authorList>
            <person name="Jiang Z."/>
        </authorList>
    </citation>
    <scope>NUCLEOTIDE SEQUENCE [LARGE SCALE GENOMIC DNA]</scope>
    <source>
        <strain evidence="7 8">CPCC 205119</strain>
    </source>
</reference>
<accession>A0A7K3WCV3</accession>
<gene>
    <name evidence="7" type="ORF">G1H19_09110</name>
</gene>
<dbReference type="GO" id="GO:0005576">
    <property type="term" value="C:extracellular region"/>
    <property type="evidence" value="ECO:0007669"/>
    <property type="project" value="UniProtKB-SubCell"/>
</dbReference>
<organism evidence="7 8">
    <name type="scientific">Goekera deserti</name>
    <dbReference type="NCBI Taxonomy" id="2497753"/>
    <lineage>
        <taxon>Bacteria</taxon>
        <taxon>Bacillati</taxon>
        <taxon>Actinomycetota</taxon>
        <taxon>Actinomycetes</taxon>
        <taxon>Geodermatophilales</taxon>
        <taxon>Geodermatophilaceae</taxon>
        <taxon>Goekera</taxon>
    </lineage>
</organism>
<comment type="caution">
    <text evidence="7">The sequence shown here is derived from an EMBL/GenBank/DDBJ whole genome shotgun (WGS) entry which is preliminary data.</text>
</comment>
<dbReference type="PANTHER" id="PTHR42792">
    <property type="entry name" value="FLAGELLIN"/>
    <property type="match status" value="1"/>
</dbReference>
<evidence type="ECO:0000313" key="8">
    <source>
        <dbReference type="Proteomes" id="UP000470470"/>
    </source>
</evidence>
<name>A0A7K3WCV3_9ACTN</name>
<dbReference type="Pfam" id="PF00700">
    <property type="entry name" value="Flagellin_C"/>
    <property type="match status" value="1"/>
</dbReference>
<keyword evidence="7" id="KW-0282">Flagellum</keyword>
<proteinExistence type="inferred from homology"/>
<comment type="function">
    <text evidence="4">Flagellin is the subunit protein which polymerizes to form the filaments of bacterial flagella.</text>
</comment>
<dbReference type="InterPro" id="IPR001029">
    <property type="entry name" value="Flagellin_N"/>
</dbReference>
<comment type="subcellular location">
    <subcellularLocation>
        <location evidence="4">Secreted</location>
    </subcellularLocation>
    <subcellularLocation>
        <location evidence="4">Bacterial flagellum</location>
    </subcellularLocation>
</comment>
<keyword evidence="7" id="KW-0969">Cilium</keyword>